<dbReference type="PATRIC" id="fig|1041521.3.peg.1372"/>
<organism evidence="1 2">
    <name type="scientific">Ligilactobacillus salivarius GJ-24</name>
    <dbReference type="NCBI Taxonomy" id="1041521"/>
    <lineage>
        <taxon>Bacteria</taxon>
        <taxon>Bacillati</taxon>
        <taxon>Bacillota</taxon>
        <taxon>Bacilli</taxon>
        <taxon>Lactobacillales</taxon>
        <taxon>Lactobacillaceae</taxon>
        <taxon>Ligilactobacillus</taxon>
    </lineage>
</organism>
<dbReference type="Proteomes" id="UP000003074">
    <property type="component" value="Unassembled WGS sequence"/>
</dbReference>
<proteinExistence type="predicted"/>
<dbReference type="EMBL" id="AFOI01000004">
    <property type="protein sequence ID" value="EGM50819.1"/>
    <property type="molecule type" value="Genomic_DNA"/>
</dbReference>
<protein>
    <submittedName>
        <fullName evidence="1">Uncharacterized protein</fullName>
    </submittedName>
</protein>
<evidence type="ECO:0000313" key="1">
    <source>
        <dbReference type="EMBL" id="EGM50819.1"/>
    </source>
</evidence>
<sequence>MSENKKLSELVKDSAVTDSDQILVWNGTDGARRVSKRDFVGKESTKLSNMSEAVLSLKVISKTVFVDQINAKSNLTVTVDVGFETGYTPQLANLSVLVCSNANVSVTNFWYDTGKLYVVVENPTTDVITNMMLFCRIPTFKNSNLI</sequence>
<gene>
    <name evidence="1" type="ORF">LSGJ_01367</name>
</gene>
<reference evidence="1 2" key="1">
    <citation type="journal article" date="2011" name="J. Bacteriol.">
        <title>Genome Sequence of Lactobacillus salivarius GJ-24, a Probiotic Strain Isolated from Healthy Adult Intestine.</title>
        <authorList>
            <person name="Cho Y.J."/>
            <person name="Choi J.K."/>
            <person name="Kim J.H."/>
            <person name="Lim Y.S."/>
            <person name="Ham J.S."/>
            <person name="Kang D.K."/>
            <person name="Chun J."/>
            <person name="Paik H.D."/>
            <person name="Kim G.B."/>
        </authorList>
    </citation>
    <scope>NUCLEOTIDE SEQUENCE [LARGE SCALE GENOMIC DNA]</scope>
    <source>
        <strain evidence="1 2">GJ-24</strain>
    </source>
</reference>
<accession>F7QW27</accession>
<dbReference type="AlphaFoldDB" id="F7QW27"/>
<comment type="caution">
    <text evidence="1">The sequence shown here is derived from an EMBL/GenBank/DDBJ whole genome shotgun (WGS) entry which is preliminary data.</text>
</comment>
<evidence type="ECO:0000313" key="2">
    <source>
        <dbReference type="Proteomes" id="UP000003074"/>
    </source>
</evidence>
<dbReference type="RefSeq" id="WP_003708078.1">
    <property type="nucleotide sequence ID" value="NZ_AFOI01000004.1"/>
</dbReference>
<name>F7QW27_9LACO</name>